<dbReference type="EMBL" id="AP019297">
    <property type="protein sequence ID" value="BBG93695.1"/>
    <property type="molecule type" value="Genomic_DNA"/>
</dbReference>
<keyword evidence="1" id="KW-0479">Metal-binding</keyword>
<dbReference type="GO" id="GO:0003676">
    <property type="term" value="F:nucleic acid binding"/>
    <property type="evidence" value="ECO:0007669"/>
    <property type="project" value="InterPro"/>
</dbReference>
<evidence type="ECO:0000256" key="1">
    <source>
        <dbReference type="PROSITE-ProRule" id="PRU00047"/>
    </source>
</evidence>
<accession>A0A4Y1QPA2</accession>
<dbReference type="InterPro" id="IPR036397">
    <property type="entry name" value="RNaseH_sf"/>
</dbReference>
<dbReference type="Gene3D" id="3.30.420.10">
    <property type="entry name" value="Ribonuclease H-like superfamily/Ribonuclease H"/>
    <property type="match status" value="1"/>
</dbReference>
<dbReference type="SUPFAM" id="SSF53098">
    <property type="entry name" value="Ribonuclease H-like"/>
    <property type="match status" value="1"/>
</dbReference>
<sequence>MGISCHMMIIDWQQLPIVSKFDLATPKLDIEDWFFQEYDFLKKLKISVQDSYITICSHSLVPPFTVAAPMSNFVFSAGSGGSGKDGVCIGEKRARTHEMCDVGGSDGEDSSLPVPHLPMSFKDKVSGLSGMADDHLIIGDGDCMVMDGDIPSINFSESIKDCLYRPWRTSVIIKLMGRPLTYNFLRARLLQRWALKGPMSLIDLENNYFIVKFLLEEDMQYVLTGGPWQIAGQYLVTQQWKPGFNPKEERVTHMTAGCYGKNWQSDWSYCQGCSYGVVYEGIKLVCFECGCYGHGRDNCPVILKAKAQAAEAEIAKDMEVNTPAKEDDLDAFSPEKVGDGSSSKLHGQWMLLQQKNFEKKFQKEQGSVSVKSTKASPQIEGGFKNAYSGSRFAVLDSDDTQRAVDEHVVNPFKYEVSKSIKQEATPASGSAKSGKRNTPAKDSKVWVFKKPLNDITNAKLEKNNIVGLKPGLGSKSAGKPRGGHARGNLIVGAVGTQVRGLDVQDDVQGLFSFNMDAASLPADFRSVNVVLHDPEPPDIGQMELNEGESHLVKASGSHKDEHDSVGNAVDLAGMSIDFDASDVEAEQKKRKILARLAGIQRSLCLQPNPFLSQLEADLTSEYNLILDQEEIRRNKLEGLTNDAGVWISEKEVSRLRPIMTKIVSPTQVSFVPGRHIVDNIVIAQEMLHKFKVAKGQKGFIAWKIDLSKAYDRLSWSFIREASIEQAVVMKQCLDDFCSLSGQKVSFEKSMNIASISGSPLSNNLGKYLGVPIIHTRVTKDTYQEIIDKVKKRLSSWKSHTLSMAGRLTLLQSVTSAIPIYSMQTAMLPASVCSKLDQLNKNFLWGHAADKAKVHLVNWETVCKSKCAGGLGVKKAAWMNQALLAKSGWRLLQNDQGLWAKFRSCSSCWRGVLFGAKLLPSGVKWRVGSGDSILFWTDVWLSCGTLISHALIDLSEEMLHLNVSDFMEEGVWDVACLQECLPPDIVMMITSIHAGFIDSGPDIWFEDSSVLFPNFDDWLFHNLHSKRSFMTGLAWNLVFAVSLWFIWKWRCKFVFEHGFLLPSEPQQVILQYVKDWLAATKSISAPLHQGVVYLHWQAPLPGRCKVNSDGSRKHARGYIGAGGLLRDHAGNWIKGFSVNLGVGSVIEAELWGIFWGLHLAWEDGFRTVEVECDSKSAVDLLLNPPSHTHPLFSITNCCYLLIQKEWCCSVKHIFREQNFAADSLAAMSHDLPLGLHILDSAPGVVVELLAADASSLARPRMSVL</sequence>
<dbReference type="Pfam" id="PF14111">
    <property type="entry name" value="DUF4283"/>
    <property type="match status" value="1"/>
</dbReference>
<feature type="region of interest" description="Disordered" evidence="2">
    <location>
        <begin position="421"/>
        <end position="442"/>
    </location>
</feature>
<dbReference type="PROSITE" id="PS50158">
    <property type="entry name" value="ZF_CCHC"/>
    <property type="match status" value="1"/>
</dbReference>
<dbReference type="AlphaFoldDB" id="A0A4Y1QPA2"/>
<evidence type="ECO:0000313" key="4">
    <source>
        <dbReference type="EMBL" id="BBG93695.1"/>
    </source>
</evidence>
<dbReference type="InterPro" id="IPR002156">
    <property type="entry name" value="RNaseH_domain"/>
</dbReference>
<keyword evidence="1" id="KW-0862">Zinc</keyword>
<evidence type="ECO:0000259" key="3">
    <source>
        <dbReference type="PROSITE" id="PS50158"/>
    </source>
</evidence>
<dbReference type="Pfam" id="PF13456">
    <property type="entry name" value="RVT_3"/>
    <property type="match status" value="1"/>
</dbReference>
<feature type="domain" description="CCHC-type" evidence="3">
    <location>
        <begin position="286"/>
        <end position="300"/>
    </location>
</feature>
<dbReference type="InterPro" id="IPR012337">
    <property type="entry name" value="RNaseH-like_sf"/>
</dbReference>
<dbReference type="InterPro" id="IPR001878">
    <property type="entry name" value="Znf_CCHC"/>
</dbReference>
<name>A0A4Y1QPA2_PRUDU</name>
<dbReference type="InterPro" id="IPR025558">
    <property type="entry name" value="DUF4283"/>
</dbReference>
<dbReference type="PANTHER" id="PTHR33116:SF70">
    <property type="entry name" value="NON-LTR RETROELEMENT REVERSE TRANSCRIPTASE-LIKE PROTEIN"/>
    <property type="match status" value="1"/>
</dbReference>
<dbReference type="GO" id="GO:0004523">
    <property type="term" value="F:RNA-DNA hybrid ribonuclease activity"/>
    <property type="evidence" value="ECO:0007669"/>
    <property type="project" value="InterPro"/>
</dbReference>
<protein>
    <submittedName>
        <fullName evidence="4">Zinc ion-binding protein</fullName>
    </submittedName>
</protein>
<organism evidence="4">
    <name type="scientific">Prunus dulcis</name>
    <name type="common">Almond</name>
    <name type="synonym">Amygdalus dulcis</name>
    <dbReference type="NCBI Taxonomy" id="3755"/>
    <lineage>
        <taxon>Eukaryota</taxon>
        <taxon>Viridiplantae</taxon>
        <taxon>Streptophyta</taxon>
        <taxon>Embryophyta</taxon>
        <taxon>Tracheophyta</taxon>
        <taxon>Spermatophyta</taxon>
        <taxon>Magnoliopsida</taxon>
        <taxon>eudicotyledons</taxon>
        <taxon>Gunneridae</taxon>
        <taxon>Pentapetalae</taxon>
        <taxon>rosids</taxon>
        <taxon>fabids</taxon>
        <taxon>Rosales</taxon>
        <taxon>Rosaceae</taxon>
        <taxon>Amygdaloideae</taxon>
        <taxon>Amygdaleae</taxon>
        <taxon>Prunus</taxon>
    </lineage>
</organism>
<proteinExistence type="predicted"/>
<evidence type="ECO:0000256" key="2">
    <source>
        <dbReference type="SAM" id="MobiDB-lite"/>
    </source>
</evidence>
<dbReference type="CDD" id="cd06222">
    <property type="entry name" value="RNase_H_like"/>
    <property type="match status" value="1"/>
</dbReference>
<gene>
    <name evidence="4" type="ORF">Prudu_001783</name>
</gene>
<keyword evidence="1" id="KW-0863">Zinc-finger</keyword>
<dbReference type="InterPro" id="IPR044730">
    <property type="entry name" value="RNase_H-like_dom_plant"/>
</dbReference>
<reference evidence="4" key="1">
    <citation type="journal article" date="2019" name="Science">
        <title>Mutation of a bHLH transcription factor allowed almond domestication.</title>
        <authorList>
            <person name="Sanchez-Perez R."/>
            <person name="Pavan S."/>
            <person name="Mazzeo R."/>
            <person name="Moldovan C."/>
            <person name="Aiese Cigliano R."/>
            <person name="Del Cueto J."/>
            <person name="Ricciardi F."/>
            <person name="Lotti C."/>
            <person name="Ricciardi L."/>
            <person name="Dicenta F."/>
            <person name="Lopez-Marques R.L."/>
            <person name="Lindberg Moller B."/>
        </authorList>
    </citation>
    <scope>NUCLEOTIDE SEQUENCE</scope>
</reference>
<dbReference type="PANTHER" id="PTHR33116">
    <property type="entry name" value="REVERSE TRANSCRIPTASE ZINC-BINDING DOMAIN-CONTAINING PROTEIN-RELATED-RELATED"/>
    <property type="match status" value="1"/>
</dbReference>
<dbReference type="GO" id="GO:0008270">
    <property type="term" value="F:zinc ion binding"/>
    <property type="evidence" value="ECO:0007669"/>
    <property type="project" value="UniProtKB-KW"/>
</dbReference>